<reference evidence="3 4" key="1">
    <citation type="submission" date="2019-07" db="EMBL/GenBank/DDBJ databases">
        <title>Whole genome shotgun sequence of Thiobacillus plumbophilus NBRC 107929.</title>
        <authorList>
            <person name="Hosoyama A."/>
            <person name="Uohara A."/>
            <person name="Ohji S."/>
            <person name="Ichikawa N."/>
        </authorList>
    </citation>
    <scope>NUCLEOTIDE SEQUENCE [LARGE SCALE GENOMIC DNA]</scope>
    <source>
        <strain evidence="3 4">NBRC 107929</strain>
    </source>
</reference>
<organism evidence="3 4">
    <name type="scientific">Sulfuriferula plumbiphila</name>
    <dbReference type="NCBI Taxonomy" id="171865"/>
    <lineage>
        <taxon>Bacteria</taxon>
        <taxon>Pseudomonadati</taxon>
        <taxon>Pseudomonadota</taxon>
        <taxon>Betaproteobacteria</taxon>
        <taxon>Nitrosomonadales</taxon>
        <taxon>Sulfuricellaceae</taxon>
        <taxon>Sulfuriferula</taxon>
    </lineage>
</organism>
<dbReference type="PANTHER" id="PTHR14969:SF13">
    <property type="entry name" value="AT30094P"/>
    <property type="match status" value="1"/>
</dbReference>
<dbReference type="AlphaFoldDB" id="A0A512L5G2"/>
<feature type="transmembrane region" description="Helical" evidence="1">
    <location>
        <begin position="175"/>
        <end position="199"/>
    </location>
</feature>
<keyword evidence="1" id="KW-0812">Transmembrane</keyword>
<comment type="caution">
    <text evidence="3">The sequence shown here is derived from an EMBL/GenBank/DDBJ whole genome shotgun (WGS) entry which is preliminary data.</text>
</comment>
<evidence type="ECO:0000313" key="4">
    <source>
        <dbReference type="Proteomes" id="UP000321337"/>
    </source>
</evidence>
<feature type="transmembrane region" description="Helical" evidence="1">
    <location>
        <begin position="205"/>
        <end position="226"/>
    </location>
</feature>
<dbReference type="Proteomes" id="UP000321337">
    <property type="component" value="Unassembled WGS sequence"/>
</dbReference>
<feature type="transmembrane region" description="Helical" evidence="1">
    <location>
        <begin position="106"/>
        <end position="128"/>
    </location>
</feature>
<keyword evidence="1" id="KW-1133">Transmembrane helix</keyword>
<dbReference type="InterPro" id="IPR000326">
    <property type="entry name" value="PAP2/HPO"/>
</dbReference>
<dbReference type="SUPFAM" id="SSF48317">
    <property type="entry name" value="Acid phosphatase/Vanadium-dependent haloperoxidase"/>
    <property type="match status" value="1"/>
</dbReference>
<dbReference type="RefSeq" id="WP_147071137.1">
    <property type="nucleotide sequence ID" value="NZ_AP021884.1"/>
</dbReference>
<gene>
    <name evidence="3" type="ORF">TPL01_08630</name>
</gene>
<protein>
    <recommendedName>
        <fullName evidence="2">Phosphatidic acid phosphatase type 2/haloperoxidase domain-containing protein</fullName>
    </recommendedName>
</protein>
<accession>A0A512L5G2</accession>
<proteinExistence type="predicted"/>
<dbReference type="Pfam" id="PF01569">
    <property type="entry name" value="PAP2"/>
    <property type="match status" value="1"/>
</dbReference>
<sequence length="232" mass="25446">MKNPTPFNAFVKARLFPNRSFGLHLTLGVLVLAGASWLFGDIAEAVVSGGQLTSVDAQLAAWFHTHSTPLLTRFMLIASNLQGMLATSIYALLFGLFLLRRQQRYWLLALILTVPGGMLLNVLMKFAFQRARPGFTDPIITLTTYSFPSGHVAGATLFYGVLAAFLVARTSMWRWRAVVVLVAILLVALVGLSRIYLGVHYLSDVLAAGAEGVAWLALCLTAMHTLRQRRTP</sequence>
<keyword evidence="4" id="KW-1185">Reference proteome</keyword>
<dbReference type="EMBL" id="BKAD01000008">
    <property type="protein sequence ID" value="GEP29725.1"/>
    <property type="molecule type" value="Genomic_DNA"/>
</dbReference>
<feature type="transmembrane region" description="Helical" evidence="1">
    <location>
        <begin position="148"/>
        <end position="168"/>
    </location>
</feature>
<name>A0A512L5G2_9PROT</name>
<feature type="transmembrane region" description="Helical" evidence="1">
    <location>
        <begin position="74"/>
        <end position="99"/>
    </location>
</feature>
<dbReference type="PANTHER" id="PTHR14969">
    <property type="entry name" value="SPHINGOSINE-1-PHOSPHATE PHOSPHOHYDROLASE"/>
    <property type="match status" value="1"/>
</dbReference>
<feature type="domain" description="Phosphatidic acid phosphatase type 2/haloperoxidase" evidence="2">
    <location>
        <begin position="106"/>
        <end position="220"/>
    </location>
</feature>
<dbReference type="OrthoDB" id="9813426at2"/>
<dbReference type="InterPro" id="IPR036938">
    <property type="entry name" value="PAP2/HPO_sf"/>
</dbReference>
<dbReference type="Gene3D" id="1.20.144.10">
    <property type="entry name" value="Phosphatidic acid phosphatase type 2/haloperoxidase"/>
    <property type="match status" value="2"/>
</dbReference>
<evidence type="ECO:0000259" key="2">
    <source>
        <dbReference type="SMART" id="SM00014"/>
    </source>
</evidence>
<evidence type="ECO:0000313" key="3">
    <source>
        <dbReference type="EMBL" id="GEP29725.1"/>
    </source>
</evidence>
<dbReference type="CDD" id="cd03392">
    <property type="entry name" value="PAP2_like_2"/>
    <property type="match status" value="1"/>
</dbReference>
<keyword evidence="1" id="KW-0472">Membrane</keyword>
<evidence type="ECO:0000256" key="1">
    <source>
        <dbReference type="SAM" id="Phobius"/>
    </source>
</evidence>
<dbReference type="SMART" id="SM00014">
    <property type="entry name" value="acidPPc"/>
    <property type="match status" value="1"/>
</dbReference>
<feature type="transmembrane region" description="Helical" evidence="1">
    <location>
        <begin position="21"/>
        <end position="39"/>
    </location>
</feature>